<feature type="compositionally biased region" description="Basic residues" evidence="1">
    <location>
        <begin position="45"/>
        <end position="56"/>
    </location>
</feature>
<protein>
    <submittedName>
        <fullName evidence="2">Uncharacterized protein</fullName>
    </submittedName>
</protein>
<organism evidence="2 3">
    <name type="scientific">Streptomyces eurocidicus</name>
    <name type="common">Streptoverticillium eurocidicus</name>
    <dbReference type="NCBI Taxonomy" id="66423"/>
    <lineage>
        <taxon>Bacteria</taxon>
        <taxon>Bacillati</taxon>
        <taxon>Actinomycetota</taxon>
        <taxon>Actinomycetes</taxon>
        <taxon>Kitasatosporales</taxon>
        <taxon>Streptomycetaceae</taxon>
        <taxon>Streptomyces</taxon>
    </lineage>
</organism>
<evidence type="ECO:0000313" key="2">
    <source>
        <dbReference type="EMBL" id="PNE30158.1"/>
    </source>
</evidence>
<accession>A0A2N8NN19</accession>
<keyword evidence="3" id="KW-1185">Reference proteome</keyword>
<evidence type="ECO:0000256" key="1">
    <source>
        <dbReference type="SAM" id="MobiDB-lite"/>
    </source>
</evidence>
<dbReference type="EMBL" id="LGUI01000013">
    <property type="protein sequence ID" value="PNE30158.1"/>
    <property type="molecule type" value="Genomic_DNA"/>
</dbReference>
<comment type="caution">
    <text evidence="2">The sequence shown here is derived from an EMBL/GenBank/DDBJ whole genome shotgun (WGS) entry which is preliminary data.</text>
</comment>
<sequence length="77" mass="7919">MAVGSAVVPWRRKSAPADRLGRGPGVGRAGPGGHSGPPAPLPRPRLGRPRLSRCRAGRSAATPARRRGGPAERPGRS</sequence>
<proteinExistence type="predicted"/>
<dbReference type="AlphaFoldDB" id="A0A2N8NN19"/>
<name>A0A2N8NN19_STREU</name>
<feature type="compositionally biased region" description="Gly residues" evidence="1">
    <location>
        <begin position="22"/>
        <end position="35"/>
    </location>
</feature>
<gene>
    <name evidence="2" type="ORF">AF335_30830</name>
</gene>
<dbReference type="Proteomes" id="UP000235945">
    <property type="component" value="Unassembled WGS sequence"/>
</dbReference>
<evidence type="ECO:0000313" key="3">
    <source>
        <dbReference type="Proteomes" id="UP000235945"/>
    </source>
</evidence>
<feature type="region of interest" description="Disordered" evidence="1">
    <location>
        <begin position="1"/>
        <end position="77"/>
    </location>
</feature>
<reference evidence="3" key="1">
    <citation type="submission" date="2015-07" db="EMBL/GenBank/DDBJ databases">
        <authorList>
            <person name="Graham D.E."/>
            <person name="Giannone R.J."/>
            <person name="Gulvik C.A."/>
            <person name="Hettich R.L."/>
            <person name="Klingeman D.M."/>
            <person name="Mahan K.M."/>
            <person name="Parry R.J."/>
            <person name="Spain J.C."/>
        </authorList>
    </citation>
    <scope>NUCLEOTIDE SEQUENCE [LARGE SCALE GENOMIC DNA]</scope>
    <source>
        <strain evidence="3">ATCC 27428</strain>
    </source>
</reference>